<evidence type="ECO:0000256" key="1">
    <source>
        <dbReference type="SAM" id="MobiDB-lite"/>
    </source>
</evidence>
<dbReference type="OrthoDB" id="7068596at2"/>
<accession>A0A7Z1AGN0</accession>
<dbReference type="InterPro" id="IPR025392">
    <property type="entry name" value="DUF4124"/>
</dbReference>
<dbReference type="Pfam" id="PF13511">
    <property type="entry name" value="DUF4124"/>
    <property type="match status" value="1"/>
</dbReference>
<reference evidence="4 5" key="1">
    <citation type="submission" date="2016-06" db="EMBL/GenBank/DDBJ databases">
        <title>Genome sequence of endosymbiont of Candidatus Endolucinida thiodiazotropha.</title>
        <authorList>
            <person name="Poehlein A."/>
            <person name="Koenig S."/>
            <person name="Heiden S.E."/>
            <person name="Thuermer A."/>
            <person name="Voget S."/>
            <person name="Daniel R."/>
            <person name="Markert S."/>
            <person name="Gros O."/>
            <person name="Schweder T."/>
        </authorList>
    </citation>
    <scope>NUCLEOTIDE SEQUENCE [LARGE SCALE GENOMIC DNA]</scope>
    <source>
        <strain evidence="4 5">COS</strain>
    </source>
</reference>
<name>A0A7Z1AGN0_9GAMM</name>
<sequence length="102" mass="11662">MDRLNYCLGLIFGPLLLLSVLPAQAAMYKWYDEQGKLNYTQSPPPPGSRRATINSDSFSSVNMRKVPTIKRANTTKRSRKKASRVVKKRRTKRTTRSTCSLR</sequence>
<feature type="signal peptide" evidence="2">
    <location>
        <begin position="1"/>
        <end position="25"/>
    </location>
</feature>
<dbReference type="AlphaFoldDB" id="A0A7Z1AGN0"/>
<organism evidence="4 5">
    <name type="scientific">Candidatus Thiodiazotropha endolucinida</name>
    <dbReference type="NCBI Taxonomy" id="1655433"/>
    <lineage>
        <taxon>Bacteria</taxon>
        <taxon>Pseudomonadati</taxon>
        <taxon>Pseudomonadota</taxon>
        <taxon>Gammaproteobacteria</taxon>
        <taxon>Chromatiales</taxon>
        <taxon>Sedimenticolaceae</taxon>
        <taxon>Candidatus Thiodiazotropha</taxon>
    </lineage>
</organism>
<evidence type="ECO:0000259" key="3">
    <source>
        <dbReference type="Pfam" id="PF13511"/>
    </source>
</evidence>
<proteinExistence type="predicted"/>
<feature type="compositionally biased region" description="Basic residues" evidence="1">
    <location>
        <begin position="73"/>
        <end position="95"/>
    </location>
</feature>
<evidence type="ECO:0000313" key="5">
    <source>
        <dbReference type="Proteomes" id="UP000094769"/>
    </source>
</evidence>
<keyword evidence="5" id="KW-1185">Reference proteome</keyword>
<protein>
    <recommendedName>
        <fullName evidence="3">DUF4124 domain-containing protein</fullName>
    </recommendedName>
</protein>
<evidence type="ECO:0000313" key="4">
    <source>
        <dbReference type="EMBL" id="ODJ89201.1"/>
    </source>
</evidence>
<dbReference type="Proteomes" id="UP000094769">
    <property type="component" value="Unassembled WGS sequence"/>
</dbReference>
<feature type="compositionally biased region" description="Polar residues" evidence="1">
    <location>
        <begin position="51"/>
        <end position="62"/>
    </location>
</feature>
<gene>
    <name evidence="4" type="ORF">CODIS_03000</name>
</gene>
<keyword evidence="2" id="KW-0732">Signal</keyword>
<feature type="chain" id="PRO_5031158442" description="DUF4124 domain-containing protein" evidence="2">
    <location>
        <begin position="26"/>
        <end position="102"/>
    </location>
</feature>
<comment type="caution">
    <text evidence="4">The sequence shown here is derived from an EMBL/GenBank/DDBJ whole genome shotgun (WGS) entry which is preliminary data.</text>
</comment>
<evidence type="ECO:0000256" key="2">
    <source>
        <dbReference type="SAM" id="SignalP"/>
    </source>
</evidence>
<dbReference type="EMBL" id="MARB01000002">
    <property type="protein sequence ID" value="ODJ89201.1"/>
    <property type="molecule type" value="Genomic_DNA"/>
</dbReference>
<feature type="region of interest" description="Disordered" evidence="1">
    <location>
        <begin position="37"/>
        <end position="102"/>
    </location>
</feature>
<feature type="domain" description="DUF4124" evidence="3">
    <location>
        <begin position="15"/>
        <end position="57"/>
    </location>
</feature>
<dbReference type="RefSeq" id="WP_083220492.1">
    <property type="nucleotide sequence ID" value="NZ_MARB01000002.1"/>
</dbReference>